<sequence>MSPPSKTPKSDTSAADSFNQICKVRIHLLDTDPIIWREVEVPTSITLKVLHDIIQITMGWFDYHLWEFTIDGQTYGLSTEEDWGVGPRLQADKVRLRDVLTPRRTTIDYMYDFGDSWAHRLTVTAIRQAEPGVSYPRYIGGAWSAPPEDCGGIPGYYNLLNALADAKHPDHAEVSEYLEDWNPEEIEELQIRIALGRIANRRNAA</sequence>
<dbReference type="Gene3D" id="3.10.290.30">
    <property type="entry name" value="MM3350-like"/>
    <property type="match status" value="1"/>
</dbReference>
<dbReference type="PANTHER" id="PTHR41878">
    <property type="entry name" value="LEXA REPRESSOR-RELATED"/>
    <property type="match status" value="1"/>
</dbReference>
<dbReference type="InterPro" id="IPR012912">
    <property type="entry name" value="Plasmid_pRiA4b_Orf3-like"/>
</dbReference>
<gene>
    <name evidence="2" type="ORF">L2A60_20120</name>
</gene>
<comment type="caution">
    <text evidence="2">The sequence shown here is derived from an EMBL/GenBank/DDBJ whole genome shotgun (WGS) entry which is preliminary data.</text>
</comment>
<dbReference type="InterPro" id="IPR024047">
    <property type="entry name" value="MM3350-like_sf"/>
</dbReference>
<evidence type="ECO:0000313" key="2">
    <source>
        <dbReference type="EMBL" id="MCF3948950.1"/>
    </source>
</evidence>
<keyword evidence="3" id="KW-1185">Reference proteome</keyword>
<dbReference type="SUPFAM" id="SSF159941">
    <property type="entry name" value="MM3350-like"/>
    <property type="match status" value="1"/>
</dbReference>
<dbReference type="RefSeq" id="WP_235706254.1">
    <property type="nucleotide sequence ID" value="NZ_JAKGBZ010000116.1"/>
</dbReference>
<reference evidence="2 3" key="1">
    <citation type="submission" date="2022-01" db="EMBL/GenBank/DDBJ databases">
        <authorList>
            <person name="Won M."/>
            <person name="Kim S.-J."/>
            <person name="Kwon S.-W."/>
        </authorList>
    </citation>
    <scope>NUCLEOTIDE SEQUENCE [LARGE SCALE GENOMIC DNA]</scope>
    <source>
        <strain evidence="2 3">KCTC 23505</strain>
    </source>
</reference>
<protein>
    <submittedName>
        <fullName evidence="2">Plasmid pRiA4b ORF-3 family protein</fullName>
    </submittedName>
</protein>
<dbReference type="EMBL" id="JAKGBZ010000116">
    <property type="protein sequence ID" value="MCF3948950.1"/>
    <property type="molecule type" value="Genomic_DNA"/>
</dbReference>
<evidence type="ECO:0000313" key="3">
    <source>
        <dbReference type="Proteomes" id="UP001521209"/>
    </source>
</evidence>
<name>A0ABS9E3I5_9PROT</name>
<dbReference type="PANTHER" id="PTHR41878:SF1">
    <property type="entry name" value="TNPR PROTEIN"/>
    <property type="match status" value="1"/>
</dbReference>
<organism evidence="2 3">
    <name type="scientific">Acidiphilium iwatense</name>
    <dbReference type="NCBI Taxonomy" id="768198"/>
    <lineage>
        <taxon>Bacteria</taxon>
        <taxon>Pseudomonadati</taxon>
        <taxon>Pseudomonadota</taxon>
        <taxon>Alphaproteobacteria</taxon>
        <taxon>Acetobacterales</taxon>
        <taxon>Acidocellaceae</taxon>
        <taxon>Acidiphilium</taxon>
    </lineage>
</organism>
<dbReference type="Pfam" id="PF07929">
    <property type="entry name" value="PRiA4_ORF3"/>
    <property type="match status" value="1"/>
</dbReference>
<proteinExistence type="predicted"/>
<feature type="domain" description="Plasmid pRiA4b Orf3-like" evidence="1">
    <location>
        <begin position="21"/>
        <end position="187"/>
    </location>
</feature>
<dbReference type="Proteomes" id="UP001521209">
    <property type="component" value="Unassembled WGS sequence"/>
</dbReference>
<evidence type="ECO:0000259" key="1">
    <source>
        <dbReference type="Pfam" id="PF07929"/>
    </source>
</evidence>
<accession>A0ABS9E3I5</accession>